<keyword evidence="3 5" id="KW-1133">Transmembrane helix</keyword>
<dbReference type="Pfam" id="PF03168">
    <property type="entry name" value="LEA_2"/>
    <property type="match status" value="1"/>
</dbReference>
<organism evidence="7 8">
    <name type="scientific">Theobroma cacao</name>
    <name type="common">Cacao</name>
    <name type="synonym">Cocoa</name>
    <dbReference type="NCBI Taxonomy" id="3641"/>
    <lineage>
        <taxon>Eukaryota</taxon>
        <taxon>Viridiplantae</taxon>
        <taxon>Streptophyta</taxon>
        <taxon>Embryophyta</taxon>
        <taxon>Tracheophyta</taxon>
        <taxon>Spermatophyta</taxon>
        <taxon>Magnoliopsida</taxon>
        <taxon>eudicotyledons</taxon>
        <taxon>Gunneridae</taxon>
        <taxon>Pentapetalae</taxon>
        <taxon>rosids</taxon>
        <taxon>malvids</taxon>
        <taxon>Malvales</taxon>
        <taxon>Malvaceae</taxon>
        <taxon>Byttnerioideae</taxon>
        <taxon>Theobroma</taxon>
    </lineage>
</organism>
<evidence type="ECO:0000313" key="8">
    <source>
        <dbReference type="Proteomes" id="UP000026915"/>
    </source>
</evidence>
<sequence length="228" mass="25984">MSQVLSKSPKHCAKQGLSIDKSYKKIFFAFSSFFSTVLAFIFLIWLILHPAKPQFSLREADIYQLNLSGPHLLNSSIQLTLLSKNPNKKVGIYYDKLQAYAAYKGQQITVDTSLPPFYQGHEESNLLTASLEGKGLPVAPSFGYEVGRDQTAGRIVLNLKTNRQKASLMNNYNAVKLFNPEQIRAKHPTLDKRREDASRHLWHKINKEKNEVEGERKCQPFICKMLLL</sequence>
<dbReference type="InterPro" id="IPR004864">
    <property type="entry name" value="LEA_2"/>
</dbReference>
<dbReference type="EMBL" id="CM001881">
    <property type="protein sequence ID" value="EOY23708.1"/>
    <property type="molecule type" value="Genomic_DNA"/>
</dbReference>
<dbReference type="GO" id="GO:0005886">
    <property type="term" value="C:plasma membrane"/>
    <property type="evidence" value="ECO:0000318"/>
    <property type="project" value="GO_Central"/>
</dbReference>
<protein>
    <submittedName>
        <fullName evidence="7">Late embryogenesis abundant hydroxyproline-rich glycoprotein family</fullName>
    </submittedName>
</protein>
<gene>
    <name evidence="7" type="ORF">TCM_015515</name>
</gene>
<dbReference type="PANTHER" id="PTHR31415">
    <property type="entry name" value="OS05G0367900 PROTEIN"/>
    <property type="match status" value="1"/>
</dbReference>
<dbReference type="FunCoup" id="A0A061G2V5">
    <property type="interactions" value="40"/>
</dbReference>
<evidence type="ECO:0000256" key="4">
    <source>
        <dbReference type="ARBA" id="ARBA00023136"/>
    </source>
</evidence>
<keyword evidence="2 5" id="KW-0812">Transmembrane</keyword>
<dbReference type="GO" id="GO:0009506">
    <property type="term" value="C:plasmodesma"/>
    <property type="evidence" value="ECO:0000318"/>
    <property type="project" value="GO_Central"/>
</dbReference>
<dbReference type="InterPro" id="IPR044839">
    <property type="entry name" value="NDR1-like"/>
</dbReference>
<dbReference type="Proteomes" id="UP000026915">
    <property type="component" value="Chromosome 3"/>
</dbReference>
<dbReference type="eggNOG" id="ENOG502QTGM">
    <property type="taxonomic scope" value="Eukaryota"/>
</dbReference>
<dbReference type="Gramene" id="EOY23708">
    <property type="protein sequence ID" value="EOY23708"/>
    <property type="gene ID" value="TCM_015515"/>
</dbReference>
<dbReference type="PANTHER" id="PTHR31415:SF20">
    <property type="entry name" value="NDR1_HIN1-LIKE PROTEIN 26"/>
    <property type="match status" value="1"/>
</dbReference>
<dbReference type="HOGENOM" id="CLU_1216604_0_0_1"/>
<evidence type="ECO:0000256" key="2">
    <source>
        <dbReference type="ARBA" id="ARBA00022692"/>
    </source>
</evidence>
<dbReference type="AlphaFoldDB" id="A0A061G2V5"/>
<feature type="transmembrane region" description="Helical" evidence="5">
    <location>
        <begin position="26"/>
        <end position="48"/>
    </location>
</feature>
<reference evidence="7 8" key="1">
    <citation type="journal article" date="2013" name="Genome Biol.">
        <title>The genome sequence of the most widely cultivated cacao type and its use to identify candidate genes regulating pod color.</title>
        <authorList>
            <person name="Motamayor J.C."/>
            <person name="Mockaitis K."/>
            <person name="Schmutz J."/>
            <person name="Haiminen N."/>
            <person name="Iii D.L."/>
            <person name="Cornejo O."/>
            <person name="Findley S.D."/>
            <person name="Zheng P."/>
            <person name="Utro F."/>
            <person name="Royaert S."/>
            <person name="Saski C."/>
            <person name="Jenkins J."/>
            <person name="Podicheti R."/>
            <person name="Zhao M."/>
            <person name="Scheffler B.E."/>
            <person name="Stack J.C."/>
            <person name="Feltus F.A."/>
            <person name="Mustiga G.M."/>
            <person name="Amores F."/>
            <person name="Phillips W."/>
            <person name="Marelli J.P."/>
            <person name="May G.D."/>
            <person name="Shapiro H."/>
            <person name="Ma J."/>
            <person name="Bustamante C.D."/>
            <person name="Schnell R.J."/>
            <person name="Main D."/>
            <person name="Gilbert D."/>
            <person name="Parida L."/>
            <person name="Kuhn D.N."/>
        </authorList>
    </citation>
    <scope>NUCLEOTIDE SEQUENCE [LARGE SCALE GENOMIC DNA]</scope>
    <source>
        <strain evidence="8">cv. Matina 1-6</strain>
    </source>
</reference>
<dbReference type="InParanoid" id="A0A061G2V5"/>
<dbReference type="GO" id="GO:0098542">
    <property type="term" value="P:defense response to other organism"/>
    <property type="evidence" value="ECO:0007669"/>
    <property type="project" value="InterPro"/>
</dbReference>
<dbReference type="STRING" id="3641.A0A061G2V5"/>
<proteinExistence type="predicted"/>
<name>A0A061G2V5_THECC</name>
<comment type="subcellular location">
    <subcellularLocation>
        <location evidence="1">Membrane</location>
        <topology evidence="1">Single-pass membrane protein</topology>
    </subcellularLocation>
</comment>
<evidence type="ECO:0000259" key="6">
    <source>
        <dbReference type="Pfam" id="PF03168"/>
    </source>
</evidence>
<accession>A0A061G2V5</accession>
<feature type="domain" description="Late embryogenesis abundant protein LEA-2 subgroup" evidence="6">
    <location>
        <begin position="80"/>
        <end position="138"/>
    </location>
</feature>
<dbReference type="OMA" id="RWKIGTW"/>
<keyword evidence="8" id="KW-1185">Reference proteome</keyword>
<evidence type="ECO:0000313" key="7">
    <source>
        <dbReference type="EMBL" id="EOY23708.1"/>
    </source>
</evidence>
<evidence type="ECO:0000256" key="3">
    <source>
        <dbReference type="ARBA" id="ARBA00022989"/>
    </source>
</evidence>
<evidence type="ECO:0000256" key="5">
    <source>
        <dbReference type="SAM" id="Phobius"/>
    </source>
</evidence>
<keyword evidence="4 5" id="KW-0472">Membrane</keyword>
<evidence type="ECO:0000256" key="1">
    <source>
        <dbReference type="ARBA" id="ARBA00004167"/>
    </source>
</evidence>